<protein>
    <submittedName>
        <fullName evidence="1">Uncharacterized protein</fullName>
    </submittedName>
</protein>
<dbReference type="Pfam" id="PF14234">
    <property type="entry name" value="DUF4336"/>
    <property type="match status" value="1"/>
</dbReference>
<organism evidence="1">
    <name type="scientific">Glycine soja</name>
    <name type="common">Wild soybean</name>
    <dbReference type="NCBI Taxonomy" id="3848"/>
    <lineage>
        <taxon>Eukaryota</taxon>
        <taxon>Viridiplantae</taxon>
        <taxon>Streptophyta</taxon>
        <taxon>Embryophyta</taxon>
        <taxon>Tracheophyta</taxon>
        <taxon>Spermatophyta</taxon>
        <taxon>Magnoliopsida</taxon>
        <taxon>eudicotyledons</taxon>
        <taxon>Gunneridae</taxon>
        <taxon>Pentapetalae</taxon>
        <taxon>rosids</taxon>
        <taxon>fabids</taxon>
        <taxon>Fabales</taxon>
        <taxon>Fabaceae</taxon>
        <taxon>Papilionoideae</taxon>
        <taxon>50 kb inversion clade</taxon>
        <taxon>NPAAA clade</taxon>
        <taxon>indigoferoid/millettioid clade</taxon>
        <taxon>Phaseoleae</taxon>
        <taxon>Glycine</taxon>
        <taxon>Glycine subgen. Soja</taxon>
    </lineage>
</organism>
<dbReference type="PANTHER" id="PTHR33835:SF2">
    <property type="entry name" value="LYSINE-TRNA LIGASE"/>
    <property type="match status" value="1"/>
</dbReference>
<gene>
    <name evidence="1" type="ORF">glysoja_030568</name>
</gene>
<reference evidence="1" key="1">
    <citation type="submission" date="2014-07" db="EMBL/GenBank/DDBJ databases">
        <title>Identification of a novel salt tolerance gene in wild soybean by whole-genome sequencing.</title>
        <authorList>
            <person name="Lam H.-M."/>
            <person name="Qi X."/>
            <person name="Li M.-W."/>
            <person name="Liu X."/>
            <person name="Xie M."/>
            <person name="Ni M."/>
            <person name="Xu X."/>
        </authorList>
    </citation>
    <scope>NUCLEOTIDE SEQUENCE [LARGE SCALE GENOMIC DNA]</scope>
    <source>
        <tissue evidence="1">Root</tissue>
    </source>
</reference>
<evidence type="ECO:0000313" key="1">
    <source>
        <dbReference type="EMBL" id="KHN48798.1"/>
    </source>
</evidence>
<sequence length="280" mass="31009">MVAPIAVSSPKSTLLQNPICFGDSSSSFVGGSLKGLCFNLKRRQQRRELTNLVVASSTSSVTNSNASGRFYFNITGFPFPLGPFLNRRTIRTEAVKDCIWLFEQEQALGFSSVSTNIRMTVIKLKSGGLWIHAPIAPTDECIQLIKELGAPVEYIVLPTFAYEHKVFVGPFSRKFPRAQVWVAPRQWSWPLNLPLEFFGIFRAKTLEDEDLSAPWAGEIEQKILSSPEVGIGPYVEVAFYHKPSKTLLVTDAVIFVPRQPPECISKESLLASAKNGLAVS</sequence>
<dbReference type="AlphaFoldDB" id="A0A0B2SV64"/>
<proteinExistence type="predicted"/>
<dbReference type="PANTHER" id="PTHR33835">
    <property type="entry name" value="YALI0C07656P"/>
    <property type="match status" value="1"/>
</dbReference>
<accession>A0A0B2SV64</accession>
<name>A0A0B2SV64_GLYSO</name>
<dbReference type="EMBL" id="KN639308">
    <property type="protein sequence ID" value="KHN48798.1"/>
    <property type="molecule type" value="Genomic_DNA"/>
</dbReference>
<dbReference type="InterPro" id="IPR025638">
    <property type="entry name" value="DUF4336"/>
</dbReference>
<dbReference type="Proteomes" id="UP000053555">
    <property type="component" value="Unassembled WGS sequence"/>
</dbReference>